<keyword evidence="1" id="KW-0963">Cytoplasm</keyword>
<dbReference type="SUPFAM" id="SSF64288">
    <property type="entry name" value="Chorismate lyase-like"/>
    <property type="match status" value="1"/>
</dbReference>
<dbReference type="PANTHER" id="PTHR38683:SF1">
    <property type="entry name" value="CHORISMATE PYRUVATE-LYASE"/>
    <property type="match status" value="1"/>
</dbReference>
<dbReference type="Proteomes" id="UP001222296">
    <property type="component" value="Chromosome"/>
</dbReference>
<dbReference type="Proteomes" id="UP000662736">
    <property type="component" value="Chromosome"/>
</dbReference>
<dbReference type="GO" id="GO:0006744">
    <property type="term" value="P:ubiquinone biosynthetic process"/>
    <property type="evidence" value="ECO:0007669"/>
    <property type="project" value="UniProtKB-KW"/>
</dbReference>
<evidence type="ECO:0000256" key="1">
    <source>
        <dbReference type="ARBA" id="ARBA00022490"/>
    </source>
</evidence>
<dbReference type="GO" id="GO:0005829">
    <property type="term" value="C:cytosol"/>
    <property type="evidence" value="ECO:0007669"/>
    <property type="project" value="TreeGrafter"/>
</dbReference>
<evidence type="ECO:0000313" key="4">
    <source>
        <dbReference type="EMBL" id="MDD2167925.1"/>
    </source>
</evidence>
<dbReference type="EC" id="4.1.3.40" evidence="4"/>
<keyword evidence="3 4" id="KW-0456">Lyase</keyword>
<dbReference type="EMBL" id="CP121769">
    <property type="protein sequence ID" value="WGE09771.1"/>
    <property type="molecule type" value="Genomic_DNA"/>
</dbReference>
<reference evidence="6" key="3">
    <citation type="submission" date="2023-04" db="EMBL/GenBank/DDBJ databases">
        <title>Molecular characterization of the Integrative and Conjugative elements harboring multidrug-resistance gene from Glaesserella (Haemophilus) parasuis.</title>
        <authorList>
            <person name="Che Y."/>
            <person name="Zhou L."/>
        </authorList>
    </citation>
    <scope>NUCLEOTIDE SEQUENCE</scope>
    <source>
        <strain evidence="6">Z44</strain>
    </source>
</reference>
<sequence length="167" mass="19310">MQDFEQYRTLLATSTWQTAETGLPSQVAEWLLHTNSLTEKLQQICQRLDVEVVQQGWQAVGFEQYFAKTWVREVVLSGDDKVWIFAQTLLAEETIENVAQAVLTLGDNPIGLWLFPQNPQRLTLEWSQDKQTGLYARRSTLLLKGYPLEIRELFLPQFSFETTSRKA</sequence>
<evidence type="ECO:0000313" key="7">
    <source>
        <dbReference type="Proteomes" id="UP001148834"/>
    </source>
</evidence>
<evidence type="ECO:0000313" key="6">
    <source>
        <dbReference type="EMBL" id="WGE09771.1"/>
    </source>
</evidence>
<reference evidence="4" key="2">
    <citation type="submission" date="2022-09" db="EMBL/GenBank/DDBJ databases">
        <title>Molecular characterization of Glaesserella parasuis strains circulating in commercial swine farms using whole-genome sequencing.</title>
        <authorList>
            <person name="Mugabi R."/>
            <person name="Clavijo M."/>
            <person name="Li G."/>
        </authorList>
    </citation>
    <scope>NUCLEOTIDE SEQUENCE</scope>
    <source>
        <strain evidence="4">0435-53</strain>
    </source>
</reference>
<evidence type="ECO:0000256" key="3">
    <source>
        <dbReference type="ARBA" id="ARBA00023239"/>
    </source>
</evidence>
<dbReference type="Proteomes" id="UP001148834">
    <property type="component" value="Unassembled WGS sequence"/>
</dbReference>
<accession>A0A084F144</accession>
<protein>
    <submittedName>
        <fullName evidence="4">Chorismate lyase</fullName>
        <ecNumber evidence="4">4.1.3.40</ecNumber>
    </submittedName>
</protein>
<evidence type="ECO:0000313" key="5">
    <source>
        <dbReference type="EMBL" id="QSX16844.1"/>
    </source>
</evidence>
<dbReference type="InterPro" id="IPR007440">
    <property type="entry name" value="Chorismate--pyruvate_lyase"/>
</dbReference>
<organism evidence="4 7">
    <name type="scientific">Glaesserella parasuis</name>
    <name type="common">Haemophilus parasuis</name>
    <dbReference type="NCBI Taxonomy" id="738"/>
    <lineage>
        <taxon>Bacteria</taxon>
        <taxon>Pseudomonadati</taxon>
        <taxon>Pseudomonadota</taxon>
        <taxon>Gammaproteobacteria</taxon>
        <taxon>Pasteurellales</taxon>
        <taxon>Pasteurellaceae</taxon>
        <taxon>Glaesserella</taxon>
    </lineage>
</organism>
<dbReference type="GO" id="GO:0008813">
    <property type="term" value="F:chorismate lyase activity"/>
    <property type="evidence" value="ECO:0007669"/>
    <property type="project" value="UniProtKB-EC"/>
</dbReference>
<proteinExistence type="predicted"/>
<dbReference type="EMBL" id="JAODIR010000017">
    <property type="protein sequence ID" value="MDD2167925.1"/>
    <property type="molecule type" value="Genomic_DNA"/>
</dbReference>
<gene>
    <name evidence="5" type="ORF">J1G54_11090</name>
    <name evidence="4" type="ORF">N5925_04730</name>
    <name evidence="6" type="ORF">QBL01_11230</name>
</gene>
<reference evidence="5" key="1">
    <citation type="submission" date="2021-03" db="EMBL/GenBank/DDBJ databases">
        <title>Characterization of a novel Integrative Conjugative Element in Glaesserella parasuis.</title>
        <authorList>
            <person name="Hu G."/>
            <person name="Sun H."/>
        </authorList>
    </citation>
    <scope>NUCLEOTIDE SEQUENCE</scope>
    <source>
        <strain evidence="5">GHP1807</strain>
    </source>
</reference>
<dbReference type="InterPro" id="IPR028978">
    <property type="entry name" value="Chorismate_lyase_/UTRA_dom_sf"/>
</dbReference>
<name>A0A084F144_GLAPU</name>
<dbReference type="EMBL" id="CP071491">
    <property type="protein sequence ID" value="QSX16844.1"/>
    <property type="molecule type" value="Genomic_DNA"/>
</dbReference>
<dbReference type="OrthoDB" id="9789493at2"/>
<dbReference type="PANTHER" id="PTHR38683">
    <property type="entry name" value="CHORISMATE PYRUVATE-LYASE"/>
    <property type="match status" value="1"/>
</dbReference>
<dbReference type="Gene3D" id="3.40.1410.10">
    <property type="entry name" value="Chorismate lyase-like"/>
    <property type="match status" value="1"/>
</dbReference>
<dbReference type="AlphaFoldDB" id="A0A084F144"/>
<dbReference type="Pfam" id="PF04345">
    <property type="entry name" value="Chor_lyase"/>
    <property type="match status" value="1"/>
</dbReference>
<dbReference type="RefSeq" id="WP_021111910.1">
    <property type="nucleotide sequence ID" value="NZ_CBCRUP010000025.1"/>
</dbReference>
<evidence type="ECO:0000256" key="2">
    <source>
        <dbReference type="ARBA" id="ARBA00022688"/>
    </source>
</evidence>
<keyword evidence="2" id="KW-0831">Ubiquinone biosynthesis</keyword>